<keyword evidence="2" id="KW-1133">Transmembrane helix</keyword>
<dbReference type="NCBIfam" id="NF033902">
    <property type="entry name" value="iso_D2_wall_anc"/>
    <property type="match status" value="1"/>
</dbReference>
<dbReference type="InterPro" id="IPR048052">
    <property type="entry name" value="FM1-like"/>
</dbReference>
<feature type="transmembrane region" description="Helical" evidence="2">
    <location>
        <begin position="552"/>
        <end position="575"/>
    </location>
</feature>
<evidence type="ECO:0000259" key="3">
    <source>
        <dbReference type="Pfam" id="PF17802"/>
    </source>
</evidence>
<evidence type="ECO:0000256" key="1">
    <source>
        <dbReference type="SAM" id="MobiDB-lite"/>
    </source>
</evidence>
<organism evidence="4 5">
    <name type="scientific">Bifidobacterium panos</name>
    <dbReference type="NCBI Taxonomy" id="2675321"/>
    <lineage>
        <taxon>Bacteria</taxon>
        <taxon>Bacillati</taxon>
        <taxon>Actinomycetota</taxon>
        <taxon>Actinomycetes</taxon>
        <taxon>Bifidobacteriales</taxon>
        <taxon>Bifidobacteriaceae</taxon>
        <taxon>Bifidobacterium</taxon>
    </lineage>
</organism>
<dbReference type="EMBL" id="JAAIIJ010000010">
    <property type="protein sequence ID" value="NMN01996.1"/>
    <property type="molecule type" value="Genomic_DNA"/>
</dbReference>
<evidence type="ECO:0000313" key="5">
    <source>
        <dbReference type="Proteomes" id="UP000553756"/>
    </source>
</evidence>
<dbReference type="Gene3D" id="2.60.40.740">
    <property type="match status" value="1"/>
</dbReference>
<keyword evidence="5" id="KW-1185">Reference proteome</keyword>
<dbReference type="RefSeq" id="WP_172144602.1">
    <property type="nucleotide sequence ID" value="NZ_JAAIIJ010000010.1"/>
</dbReference>
<feature type="region of interest" description="Disordered" evidence="1">
    <location>
        <begin position="493"/>
        <end position="526"/>
    </location>
</feature>
<dbReference type="Proteomes" id="UP000553756">
    <property type="component" value="Unassembled WGS sequence"/>
</dbReference>
<dbReference type="NCBIfam" id="TIGR04226">
    <property type="entry name" value="RrgB_K2N_iso_D2"/>
    <property type="match status" value="1"/>
</dbReference>
<evidence type="ECO:0000256" key="2">
    <source>
        <dbReference type="SAM" id="Phobius"/>
    </source>
</evidence>
<protein>
    <recommendedName>
        <fullName evidence="3">SpaA-like prealbumin fold domain-containing protein</fullName>
    </recommendedName>
</protein>
<dbReference type="InterPro" id="IPR041033">
    <property type="entry name" value="SpaA_PFL_dom_1"/>
</dbReference>
<keyword evidence="2" id="KW-0472">Membrane</keyword>
<proteinExistence type="predicted"/>
<feature type="compositionally biased region" description="Basic and acidic residues" evidence="1">
    <location>
        <begin position="494"/>
        <end position="514"/>
    </location>
</feature>
<dbReference type="Pfam" id="PF17802">
    <property type="entry name" value="SpaA"/>
    <property type="match status" value="1"/>
</dbReference>
<reference evidence="4 5" key="1">
    <citation type="submission" date="2020-02" db="EMBL/GenBank/DDBJ databases">
        <title>Characterization of phylogenetic diversity of novel bifidobacterial species isolated in Czech ZOOs.</title>
        <authorList>
            <person name="Lugli G.A."/>
            <person name="Vera N.B."/>
            <person name="Ventura M."/>
        </authorList>
    </citation>
    <scope>NUCLEOTIDE SEQUENCE [LARGE SCALE GENOMIC DNA]</scope>
    <source>
        <strain evidence="4 5">DSM 109963</strain>
    </source>
</reference>
<dbReference type="Gene3D" id="2.60.40.10">
    <property type="entry name" value="Immunoglobulins"/>
    <property type="match status" value="1"/>
</dbReference>
<dbReference type="NCBIfam" id="TIGR01167">
    <property type="entry name" value="LPXTG_anchor"/>
    <property type="match status" value="1"/>
</dbReference>
<keyword evidence="2" id="KW-0812">Transmembrane</keyword>
<accession>A0ABX1SVX2</accession>
<gene>
    <name evidence="4" type="ORF">G1C94_0618</name>
</gene>
<dbReference type="InterPro" id="IPR026466">
    <property type="entry name" value="Fim_isopep_form_D2_dom"/>
</dbReference>
<feature type="domain" description="SpaA-like prealbumin fold" evidence="3">
    <location>
        <begin position="392"/>
        <end position="498"/>
    </location>
</feature>
<sequence>MFDGKRSRRDCLLPIAVALIVAMVGAFGWAAASATAKPAADVTSQTTAVLTVGKVETGVEGTAYKYMDMKWDDQVGQPVDPVRVFAPGAVDWVRKYFPSYIGTDDEPTADFINLSAEGTRDFADRLLAAIQAGTVRLPSTESDFSNFIPTSADDDAIIFKLAMGGYVIKLGNGSKRVYQPIMTFVKPQWDEGAEGYRLEVKDVDGGASNEARAKSKVIESTKTVHGKLKTHGQIGEDLLYQIKTPIPHYPTHATNQRFGVQDSPGPGLSIRQDSVRVKIEGDADLPTSAYSVTEIPADATHSAGIKVEFSSNQYREKLAMAGKIGKSLIVEYTGSLNDKAPIKDGTSNSAWPLLPKSIYDSEGGEYTSPPPPAAVTTVYTYGIRATKVMKGNGNILLSGATFELYKQSSGKSKSSKKKDARDATAVKVKQAAGTTGADASGKYIVHPEGTSAIISGKDGTVQIDGLGAGTYELKEVRAPNGYTLPANPITTITIRDDNRNDGSDGKPAEPDGKPDTTSMVNGGPATLDASDNRITFKIENRRADFKLPETGAMGAAVFAVIGMALVAISSVLVIIRRRARRSS</sequence>
<dbReference type="InterPro" id="IPR013783">
    <property type="entry name" value="Ig-like_fold"/>
</dbReference>
<evidence type="ECO:0000313" key="4">
    <source>
        <dbReference type="EMBL" id="NMN01996.1"/>
    </source>
</evidence>
<name>A0ABX1SVX2_9BIFI</name>
<comment type="caution">
    <text evidence="4">The sequence shown here is derived from an EMBL/GenBank/DDBJ whole genome shotgun (WGS) entry which is preliminary data.</text>
</comment>